<evidence type="ECO:0000313" key="1">
    <source>
        <dbReference type="EMBL" id="MEB5475540.1"/>
    </source>
</evidence>
<keyword evidence="2" id="KW-1185">Reference proteome</keyword>
<comment type="caution">
    <text evidence="1">The sequence shown here is derived from an EMBL/GenBank/DDBJ whole genome shotgun (WGS) entry which is preliminary data.</text>
</comment>
<name>A0ABU6DPA7_9GAMM</name>
<accession>A0ABU6DPA7</accession>
<organism evidence="1 2">
    <name type="scientific">Acinetobacter pollinis</name>
    <dbReference type="NCBI Taxonomy" id="2605270"/>
    <lineage>
        <taxon>Bacteria</taxon>
        <taxon>Pseudomonadati</taxon>
        <taxon>Pseudomonadota</taxon>
        <taxon>Gammaproteobacteria</taxon>
        <taxon>Moraxellales</taxon>
        <taxon>Moraxellaceae</taxon>
        <taxon>Acinetobacter</taxon>
    </lineage>
</organism>
<protein>
    <submittedName>
        <fullName evidence="1">Uncharacterized protein</fullName>
    </submittedName>
</protein>
<dbReference type="RefSeq" id="WP_325774200.1">
    <property type="nucleotide sequence ID" value="NZ_VTDN01000001.1"/>
</dbReference>
<proteinExistence type="predicted"/>
<reference evidence="1 2" key="1">
    <citation type="submission" date="2019-08" db="EMBL/GenBank/DDBJ databases">
        <title>Five species of Acinetobacter isolated from floral nectar and animal pollinators.</title>
        <authorList>
            <person name="Hendry T.A."/>
        </authorList>
    </citation>
    <scope>NUCLEOTIDE SEQUENCE [LARGE SCALE GENOMIC DNA]</scope>
    <source>
        <strain evidence="1 2">MD18.27</strain>
    </source>
</reference>
<dbReference type="Proteomes" id="UP001339883">
    <property type="component" value="Unassembled WGS sequence"/>
</dbReference>
<dbReference type="EMBL" id="VTDN01000001">
    <property type="protein sequence ID" value="MEB5475540.1"/>
    <property type="molecule type" value="Genomic_DNA"/>
</dbReference>
<evidence type="ECO:0000313" key="2">
    <source>
        <dbReference type="Proteomes" id="UP001339883"/>
    </source>
</evidence>
<gene>
    <name evidence="1" type="ORF">I2F25_00485</name>
</gene>
<sequence>MKAIQFKNAVGVVGNHHEVLSLLGGQISYVGTSKPQQIAISYRRNDFNAEIHFGDWIIEKDNKEIVVLSHDEFLALHSISLETPNLNQIIHDAIQKIIRDEKRQGSLLS</sequence>